<dbReference type="InterPro" id="IPR032816">
    <property type="entry name" value="VTT_dom"/>
</dbReference>
<feature type="transmembrane region" description="Helical" evidence="7">
    <location>
        <begin position="207"/>
        <end position="223"/>
    </location>
</feature>
<name>A0A0G4EKQ2_VITBC</name>
<dbReference type="STRING" id="1169540.A0A0G4EKQ2"/>
<dbReference type="SUPFAM" id="SSF68906">
    <property type="entry name" value="SAP domain"/>
    <property type="match status" value="1"/>
</dbReference>
<evidence type="ECO:0000256" key="1">
    <source>
        <dbReference type="ARBA" id="ARBA00004141"/>
    </source>
</evidence>
<organism evidence="9 10">
    <name type="scientific">Vitrella brassicaformis (strain CCMP3155)</name>
    <dbReference type="NCBI Taxonomy" id="1169540"/>
    <lineage>
        <taxon>Eukaryota</taxon>
        <taxon>Sar</taxon>
        <taxon>Alveolata</taxon>
        <taxon>Colpodellida</taxon>
        <taxon>Vitrellaceae</taxon>
        <taxon>Vitrella</taxon>
    </lineage>
</organism>
<dbReference type="OMA" id="SICYCIS"/>
<evidence type="ECO:0000256" key="2">
    <source>
        <dbReference type="ARBA" id="ARBA00022692"/>
    </source>
</evidence>
<feature type="region of interest" description="Disordered" evidence="6">
    <location>
        <begin position="48"/>
        <end position="68"/>
    </location>
</feature>
<feature type="transmembrane region" description="Helical" evidence="7">
    <location>
        <begin position="257"/>
        <end position="282"/>
    </location>
</feature>
<keyword evidence="10" id="KW-1185">Reference proteome</keyword>
<feature type="transmembrane region" description="Helical" evidence="7">
    <location>
        <begin position="179"/>
        <end position="201"/>
    </location>
</feature>
<feature type="transmembrane region" description="Helical" evidence="7">
    <location>
        <begin position="83"/>
        <end position="101"/>
    </location>
</feature>
<comment type="similarity">
    <text evidence="5">Belongs to the TMEM41 family.</text>
</comment>
<protein>
    <recommendedName>
        <fullName evidence="8">SAP domain-containing protein</fullName>
    </recommendedName>
</protein>
<keyword evidence="2 7" id="KW-0812">Transmembrane</keyword>
<dbReference type="Gene3D" id="1.10.720.30">
    <property type="entry name" value="SAP domain"/>
    <property type="match status" value="1"/>
</dbReference>
<accession>A0A0G4EKQ2</accession>
<dbReference type="Pfam" id="PF09335">
    <property type="entry name" value="VTT_dom"/>
    <property type="match status" value="1"/>
</dbReference>
<dbReference type="AlphaFoldDB" id="A0A0G4EKQ2"/>
<keyword evidence="4 7" id="KW-0472">Membrane</keyword>
<reference evidence="9 10" key="1">
    <citation type="submission" date="2014-11" db="EMBL/GenBank/DDBJ databases">
        <authorList>
            <person name="Zhu J."/>
            <person name="Qi W."/>
            <person name="Song R."/>
        </authorList>
    </citation>
    <scope>NUCLEOTIDE SEQUENCE [LARGE SCALE GENOMIC DNA]</scope>
</reference>
<dbReference type="InterPro" id="IPR003034">
    <property type="entry name" value="SAP_dom"/>
</dbReference>
<dbReference type="PANTHER" id="PTHR43220:SF18">
    <property type="entry name" value="TRANSMEMBRANE PROTEIN 41B"/>
    <property type="match status" value="1"/>
</dbReference>
<evidence type="ECO:0000313" key="10">
    <source>
        <dbReference type="Proteomes" id="UP000041254"/>
    </source>
</evidence>
<dbReference type="InterPro" id="IPR045014">
    <property type="entry name" value="TM41A/B"/>
</dbReference>
<dbReference type="PROSITE" id="PS50800">
    <property type="entry name" value="SAP"/>
    <property type="match status" value="1"/>
</dbReference>
<evidence type="ECO:0000256" key="7">
    <source>
        <dbReference type="SAM" id="Phobius"/>
    </source>
</evidence>
<dbReference type="EMBL" id="CDMY01000252">
    <property type="protein sequence ID" value="CEL97019.1"/>
    <property type="molecule type" value="Genomic_DNA"/>
</dbReference>
<dbReference type="PANTHER" id="PTHR43220">
    <property type="match status" value="1"/>
</dbReference>
<dbReference type="OrthoDB" id="3364966at2759"/>
<dbReference type="Pfam" id="PF02037">
    <property type="entry name" value="SAP"/>
    <property type="match status" value="1"/>
</dbReference>
<feature type="transmembrane region" description="Helical" evidence="7">
    <location>
        <begin position="149"/>
        <end position="172"/>
    </location>
</feature>
<proteinExistence type="inferred from homology"/>
<dbReference type="Proteomes" id="UP000041254">
    <property type="component" value="Unassembled WGS sequence"/>
</dbReference>
<dbReference type="InterPro" id="IPR036361">
    <property type="entry name" value="SAP_dom_sf"/>
</dbReference>
<evidence type="ECO:0000256" key="4">
    <source>
        <dbReference type="ARBA" id="ARBA00023136"/>
    </source>
</evidence>
<gene>
    <name evidence="9" type="ORF">Vbra_20432</name>
</gene>
<evidence type="ECO:0000256" key="6">
    <source>
        <dbReference type="SAM" id="MobiDB-lite"/>
    </source>
</evidence>
<sequence>MAELHADREALSKLTIADLKLHLRDYGLPSGGNKTDLIDRLYDAIRQGHKKHSPKPERRSARLQGKEPVDASKQQFRGFLQNLLIIILLAVLYCVAFYFVFTKVSDVPAADRQKLYNAALDLGNERLTKWQRVMNLKLAAEQFATTHPLWVVSLMTGAYIFFQTFAVLTLWIPGTTTAITVVAGALFGWWPALALCCVLSTVGPMCAYGLFYFVGRPVALYLGSGKIEKFKKHVHEVRDGHMMAVMFGRVLPVFPNFLVSMAAPIVGIGILPFTLGTFIGLIPNNMMWVTVGLSLKNLDPSAGLKLPASQMVLLCVIAMCVPLPYLIRRQYETKTGLFKKKKRHGGAVAPTKGGTAEPEAEE</sequence>
<feature type="domain" description="SAP" evidence="8">
    <location>
        <begin position="11"/>
        <end position="45"/>
    </location>
</feature>
<comment type="subcellular location">
    <subcellularLocation>
        <location evidence="1">Membrane</location>
        <topology evidence="1">Multi-pass membrane protein</topology>
    </subcellularLocation>
</comment>
<keyword evidence="3 7" id="KW-1133">Transmembrane helix</keyword>
<dbReference type="InParanoid" id="A0A0G4EKQ2"/>
<evidence type="ECO:0000259" key="8">
    <source>
        <dbReference type="PROSITE" id="PS50800"/>
    </source>
</evidence>
<evidence type="ECO:0000256" key="5">
    <source>
        <dbReference type="ARBA" id="ARBA00025797"/>
    </source>
</evidence>
<dbReference type="PhylomeDB" id="A0A0G4EKQ2"/>
<dbReference type="VEuPathDB" id="CryptoDB:Vbra_20432"/>
<feature type="transmembrane region" description="Helical" evidence="7">
    <location>
        <begin position="302"/>
        <end position="327"/>
    </location>
</feature>
<dbReference type="SMART" id="SM00513">
    <property type="entry name" value="SAP"/>
    <property type="match status" value="1"/>
</dbReference>
<feature type="compositionally biased region" description="Basic and acidic residues" evidence="6">
    <location>
        <begin position="54"/>
        <end position="68"/>
    </location>
</feature>
<evidence type="ECO:0000256" key="3">
    <source>
        <dbReference type="ARBA" id="ARBA00022989"/>
    </source>
</evidence>
<dbReference type="GO" id="GO:0016020">
    <property type="term" value="C:membrane"/>
    <property type="evidence" value="ECO:0007669"/>
    <property type="project" value="UniProtKB-SubCell"/>
</dbReference>
<feature type="region of interest" description="Disordered" evidence="6">
    <location>
        <begin position="342"/>
        <end position="362"/>
    </location>
</feature>
<evidence type="ECO:0000313" key="9">
    <source>
        <dbReference type="EMBL" id="CEL97019.1"/>
    </source>
</evidence>
<dbReference type="FunCoup" id="A0A0G4EKQ2">
    <property type="interactions" value="106"/>
</dbReference>